<dbReference type="Proteomes" id="UP000249645">
    <property type="component" value="Unassembled WGS sequence"/>
</dbReference>
<comment type="caution">
    <text evidence="1">The sequence shown here is derived from an EMBL/GenBank/DDBJ whole genome shotgun (WGS) entry which is preliminary data.</text>
</comment>
<gene>
    <name evidence="1" type="ORF">DI598_14055</name>
</gene>
<protein>
    <submittedName>
        <fullName evidence="1">Uncharacterized protein</fullName>
    </submittedName>
</protein>
<dbReference type="AlphaFoldDB" id="A0A2W5EQT7"/>
<evidence type="ECO:0000313" key="1">
    <source>
        <dbReference type="EMBL" id="PZP44843.1"/>
    </source>
</evidence>
<sequence length="63" mass="7611">MPRDNKLLESRNKAILDKYKELYEVKRIRSDESIKRLSEMFFLSESTVSQILFKMKTKKKVIE</sequence>
<organism evidence="1 2">
    <name type="scientific">Pseudopedobacter saltans</name>
    <dbReference type="NCBI Taxonomy" id="151895"/>
    <lineage>
        <taxon>Bacteria</taxon>
        <taxon>Pseudomonadati</taxon>
        <taxon>Bacteroidota</taxon>
        <taxon>Sphingobacteriia</taxon>
        <taxon>Sphingobacteriales</taxon>
        <taxon>Sphingobacteriaceae</taxon>
        <taxon>Pseudopedobacter</taxon>
    </lineage>
</organism>
<evidence type="ECO:0000313" key="2">
    <source>
        <dbReference type="Proteomes" id="UP000249645"/>
    </source>
</evidence>
<accession>A0A2W5EQT7</accession>
<proteinExistence type="predicted"/>
<dbReference type="EMBL" id="QFOI01000297">
    <property type="protein sequence ID" value="PZP44843.1"/>
    <property type="molecule type" value="Genomic_DNA"/>
</dbReference>
<reference evidence="1 2" key="1">
    <citation type="submission" date="2017-11" db="EMBL/GenBank/DDBJ databases">
        <title>Infants hospitalized years apart are colonized by the same room-sourced microbial strains.</title>
        <authorList>
            <person name="Brooks B."/>
            <person name="Olm M.R."/>
            <person name="Firek B.A."/>
            <person name="Baker R."/>
            <person name="Thomas B.C."/>
            <person name="Morowitz M.J."/>
            <person name="Banfield J.F."/>
        </authorList>
    </citation>
    <scope>NUCLEOTIDE SEQUENCE [LARGE SCALE GENOMIC DNA]</scope>
    <source>
        <strain evidence="1">S2_009_000_R2_76</strain>
    </source>
</reference>
<name>A0A2W5EQT7_9SPHI</name>